<evidence type="ECO:0000313" key="2">
    <source>
        <dbReference type="EMBL" id="RVU86715.1"/>
    </source>
</evidence>
<feature type="region of interest" description="Disordered" evidence="1">
    <location>
        <begin position="53"/>
        <end position="128"/>
    </location>
</feature>
<protein>
    <submittedName>
        <fullName evidence="4">Uncharacterized protein</fullName>
    </submittedName>
</protein>
<organism evidence="4">
    <name type="scientific">Flavobacterium columnare</name>
    <dbReference type="NCBI Taxonomy" id="996"/>
    <lineage>
        <taxon>Bacteria</taxon>
        <taxon>Pseudomonadati</taxon>
        <taxon>Bacteroidota</taxon>
        <taxon>Flavobacteriia</taxon>
        <taxon>Flavobacteriales</taxon>
        <taxon>Flavobacteriaceae</taxon>
        <taxon>Flavobacterium</taxon>
    </lineage>
</organism>
<proteinExistence type="predicted"/>
<evidence type="ECO:0000256" key="1">
    <source>
        <dbReference type="SAM" id="MobiDB-lite"/>
    </source>
</evidence>
<dbReference type="EMBL" id="RWGX01000006">
    <property type="protein sequence ID" value="RVU86715.1"/>
    <property type="molecule type" value="Genomic_DNA"/>
</dbReference>
<evidence type="ECO:0000313" key="4">
    <source>
        <dbReference type="EMBL" id="RVU88748.1"/>
    </source>
</evidence>
<name>A0AA94JQ41_9FLAO</name>
<reference evidence="4" key="1">
    <citation type="submission" date="2018-12" db="EMBL/GenBank/DDBJ databases">
        <title>Draft genome sequence of Flaovobacterium columnare BGFS27 isolated from channel catfish in Alabama.</title>
        <authorList>
            <person name="Cai W."/>
            <person name="Arias C."/>
        </authorList>
    </citation>
    <scope>NUCLEOTIDE SEQUENCE [LARGE SCALE GENOMIC DNA]</scope>
    <source>
        <strain evidence="4">BGFS27</strain>
    </source>
</reference>
<gene>
    <name evidence="3" type="ORF">EJB19_04120</name>
    <name evidence="4" type="ORF">EJB19_11520</name>
    <name evidence="2" type="ORF">EJB19_14195</name>
</gene>
<comment type="caution">
    <text evidence="4">The sequence shown here is derived from an EMBL/GenBank/DDBJ whole genome shotgun (WGS) entry which is preliminary data.</text>
</comment>
<feature type="compositionally biased region" description="Basic and acidic residues" evidence="1">
    <location>
        <begin position="117"/>
        <end position="128"/>
    </location>
</feature>
<dbReference type="AlphaFoldDB" id="A0AA94JQ41"/>
<dbReference type="EMBL" id="RWGX01000004">
    <property type="protein sequence ID" value="RVU87439.1"/>
    <property type="molecule type" value="Genomic_DNA"/>
</dbReference>
<dbReference type="RefSeq" id="WP_127821813.1">
    <property type="nucleotide sequence ID" value="NZ_RWGX02000014.1"/>
</dbReference>
<accession>A0AA94JQ41</accession>
<sequence length="128" mass="14249">MENNIFKANPKLDCYYETSDGVPFYTDYAAKTHAQTLDDKTVTPVHRYAVKTVATEPVDAPVEEIPRDTEPTEPTDVPVESDERGGTDASEEETPQDTEPTEPTDVPVEETPQDTEPAQKEPKPKTKK</sequence>
<dbReference type="EMBL" id="RWGX01000004">
    <property type="protein sequence ID" value="RVU88748.1"/>
    <property type="molecule type" value="Genomic_DNA"/>
</dbReference>
<evidence type="ECO:0000313" key="3">
    <source>
        <dbReference type="EMBL" id="RVU87439.1"/>
    </source>
</evidence>
<feature type="compositionally biased region" description="Acidic residues" evidence="1">
    <location>
        <begin position="89"/>
        <end position="113"/>
    </location>
</feature>